<proteinExistence type="predicted"/>
<accession>A0A653CLA0</accession>
<reference evidence="1 2" key="1">
    <citation type="submission" date="2019-01" db="EMBL/GenBank/DDBJ databases">
        <authorList>
            <person name="Sayadi A."/>
        </authorList>
    </citation>
    <scope>NUCLEOTIDE SEQUENCE [LARGE SCALE GENOMIC DNA]</scope>
</reference>
<protein>
    <submittedName>
        <fullName evidence="1">Uncharacterized protein</fullName>
    </submittedName>
</protein>
<name>A0A653CLA0_CALMS</name>
<evidence type="ECO:0000313" key="2">
    <source>
        <dbReference type="Proteomes" id="UP000410492"/>
    </source>
</evidence>
<sequence length="44" mass="5147">KVKLVTFRLIACLSKSSTFSKTFSLRNLLNLTHLLKIIHRTLYK</sequence>
<organism evidence="1 2">
    <name type="scientific">Callosobruchus maculatus</name>
    <name type="common">Southern cowpea weevil</name>
    <name type="synonym">Pulse bruchid</name>
    <dbReference type="NCBI Taxonomy" id="64391"/>
    <lineage>
        <taxon>Eukaryota</taxon>
        <taxon>Metazoa</taxon>
        <taxon>Ecdysozoa</taxon>
        <taxon>Arthropoda</taxon>
        <taxon>Hexapoda</taxon>
        <taxon>Insecta</taxon>
        <taxon>Pterygota</taxon>
        <taxon>Neoptera</taxon>
        <taxon>Endopterygota</taxon>
        <taxon>Coleoptera</taxon>
        <taxon>Polyphaga</taxon>
        <taxon>Cucujiformia</taxon>
        <taxon>Chrysomeloidea</taxon>
        <taxon>Chrysomelidae</taxon>
        <taxon>Bruchinae</taxon>
        <taxon>Bruchini</taxon>
        <taxon>Callosobruchus</taxon>
    </lineage>
</organism>
<feature type="non-terminal residue" evidence="1">
    <location>
        <position position="1"/>
    </location>
</feature>
<dbReference type="Proteomes" id="UP000410492">
    <property type="component" value="Unassembled WGS sequence"/>
</dbReference>
<gene>
    <name evidence="1" type="ORF">CALMAC_LOCUS9556</name>
</gene>
<dbReference type="AlphaFoldDB" id="A0A653CLA0"/>
<evidence type="ECO:0000313" key="1">
    <source>
        <dbReference type="EMBL" id="VEN47910.1"/>
    </source>
</evidence>
<dbReference type="EMBL" id="CAACVG010007989">
    <property type="protein sequence ID" value="VEN47910.1"/>
    <property type="molecule type" value="Genomic_DNA"/>
</dbReference>
<keyword evidence="2" id="KW-1185">Reference proteome</keyword>